<organism evidence="3 4">
    <name type="scientific">Arcicella aurantiaca</name>
    <dbReference type="NCBI Taxonomy" id="591202"/>
    <lineage>
        <taxon>Bacteria</taxon>
        <taxon>Pseudomonadati</taxon>
        <taxon>Bacteroidota</taxon>
        <taxon>Cytophagia</taxon>
        <taxon>Cytophagales</taxon>
        <taxon>Flectobacillaceae</taxon>
        <taxon>Arcicella</taxon>
    </lineage>
</organism>
<dbReference type="Pfam" id="PF26002">
    <property type="entry name" value="Beta-barrel_AprE"/>
    <property type="match status" value="1"/>
</dbReference>
<dbReference type="EMBL" id="QGGO01000032">
    <property type="protein sequence ID" value="PWK18069.1"/>
    <property type="molecule type" value="Genomic_DNA"/>
</dbReference>
<dbReference type="AlphaFoldDB" id="A0A316DLG8"/>
<keyword evidence="1" id="KW-1133">Transmembrane helix</keyword>
<dbReference type="Proteomes" id="UP000245489">
    <property type="component" value="Unassembled WGS sequence"/>
</dbReference>
<comment type="caution">
    <text evidence="3">The sequence shown here is derived from an EMBL/GenBank/DDBJ whole genome shotgun (WGS) entry which is preliminary data.</text>
</comment>
<proteinExistence type="predicted"/>
<keyword evidence="1" id="KW-0812">Transmembrane</keyword>
<evidence type="ECO:0000313" key="4">
    <source>
        <dbReference type="Proteomes" id="UP000245489"/>
    </source>
</evidence>
<feature type="transmembrane region" description="Helical" evidence="1">
    <location>
        <begin position="26"/>
        <end position="45"/>
    </location>
</feature>
<protein>
    <submittedName>
        <fullName evidence="3">HlyD family secretion protein</fullName>
    </submittedName>
</protein>
<evidence type="ECO:0000259" key="2">
    <source>
        <dbReference type="Pfam" id="PF26002"/>
    </source>
</evidence>
<evidence type="ECO:0000256" key="1">
    <source>
        <dbReference type="SAM" id="Phobius"/>
    </source>
</evidence>
<gene>
    <name evidence="3" type="ORF">LV89_04220</name>
</gene>
<dbReference type="RefSeq" id="WP_109744881.1">
    <property type="nucleotide sequence ID" value="NZ_QGGO01000032.1"/>
</dbReference>
<reference evidence="3 4" key="1">
    <citation type="submission" date="2018-05" db="EMBL/GenBank/DDBJ databases">
        <title>Genomic Encyclopedia of Archaeal and Bacterial Type Strains, Phase II (KMG-II): from individual species to whole genera.</title>
        <authorList>
            <person name="Goeker M."/>
        </authorList>
    </citation>
    <scope>NUCLEOTIDE SEQUENCE [LARGE SCALE GENOMIC DNA]</scope>
    <source>
        <strain evidence="3 4">DSM 22214</strain>
    </source>
</reference>
<dbReference type="Gene3D" id="2.40.30.170">
    <property type="match status" value="1"/>
</dbReference>
<feature type="domain" description="AprE-like beta-barrel" evidence="2">
    <location>
        <begin position="144"/>
        <end position="188"/>
    </location>
</feature>
<name>A0A316DLG8_9BACT</name>
<keyword evidence="4" id="KW-1185">Reference proteome</keyword>
<dbReference type="OrthoDB" id="7057889at2"/>
<evidence type="ECO:0000313" key="3">
    <source>
        <dbReference type="EMBL" id="PWK18069.1"/>
    </source>
</evidence>
<keyword evidence="1" id="KW-0472">Membrane</keyword>
<dbReference type="InterPro" id="IPR058982">
    <property type="entry name" value="Beta-barrel_AprE"/>
</dbReference>
<accession>A0A316DLG8</accession>
<sequence>MPSHLEVRSEEFHDIMQRTPKWITRWGITILLVIVVLILTGTHFIHYPDIVETNIWVLSKEKPVPINREADIEISQVLVKDKVLVHAGQPLFLCAKQINKQFVEVIKAPITGIFYLKSIPENIEIQKDKIEIGFIIPKNQQHLVNGKLPIEGIGKVEIGHKVILKLDAFPYREFGVIEGSVQTISPSIEDNTYDVAINLTNGLQTQNGKKITLPMKLKGKAEILTNEKSLLKRIFDII</sequence>